<proteinExistence type="predicted"/>
<comment type="caution">
    <text evidence="1">The sequence shown here is derived from an EMBL/GenBank/DDBJ whole genome shotgun (WGS) entry which is preliminary data.</text>
</comment>
<accession>A0A4C1U384</accession>
<dbReference type="AlphaFoldDB" id="A0A4C1U384"/>
<protein>
    <submittedName>
        <fullName evidence="1">Uncharacterized protein</fullName>
    </submittedName>
</protein>
<keyword evidence="2" id="KW-1185">Reference proteome</keyword>
<evidence type="ECO:0000313" key="1">
    <source>
        <dbReference type="EMBL" id="GBP20853.1"/>
    </source>
</evidence>
<reference evidence="1 2" key="1">
    <citation type="journal article" date="2019" name="Commun. Biol.">
        <title>The bagworm genome reveals a unique fibroin gene that provides high tensile strength.</title>
        <authorList>
            <person name="Kono N."/>
            <person name="Nakamura H."/>
            <person name="Ohtoshi R."/>
            <person name="Tomita M."/>
            <person name="Numata K."/>
            <person name="Arakawa K."/>
        </authorList>
    </citation>
    <scope>NUCLEOTIDE SEQUENCE [LARGE SCALE GENOMIC DNA]</scope>
</reference>
<dbReference type="OrthoDB" id="10017160at2759"/>
<organism evidence="1 2">
    <name type="scientific">Eumeta variegata</name>
    <name type="common">Bagworm moth</name>
    <name type="synonym">Eumeta japonica</name>
    <dbReference type="NCBI Taxonomy" id="151549"/>
    <lineage>
        <taxon>Eukaryota</taxon>
        <taxon>Metazoa</taxon>
        <taxon>Ecdysozoa</taxon>
        <taxon>Arthropoda</taxon>
        <taxon>Hexapoda</taxon>
        <taxon>Insecta</taxon>
        <taxon>Pterygota</taxon>
        <taxon>Neoptera</taxon>
        <taxon>Endopterygota</taxon>
        <taxon>Lepidoptera</taxon>
        <taxon>Glossata</taxon>
        <taxon>Ditrysia</taxon>
        <taxon>Tineoidea</taxon>
        <taxon>Psychidae</taxon>
        <taxon>Oiketicinae</taxon>
        <taxon>Eumeta</taxon>
    </lineage>
</organism>
<evidence type="ECO:0000313" key="2">
    <source>
        <dbReference type="Proteomes" id="UP000299102"/>
    </source>
</evidence>
<dbReference type="Proteomes" id="UP000299102">
    <property type="component" value="Unassembled WGS sequence"/>
</dbReference>
<sequence>MLTDEFKEGRFKSVVVPQNIDAVRELIMQDRHVTYREIKTFLDKFLKEEERTTDNAESLFIMTMLAVTRQLKQLDCGSVLVWDPSIKLFCTSSFLQMDQNCSVTNLQLFSYVVRTNMPKLPYFFYNGINFIRNRSAVGLHSKRACALACTRVAGLQNEQFVPESHEQPKVSSKTASVDGLSFRVIRAQVGMVPDLNCVQLGDKKKKNLLKIPNSVSLSMPVPDPNFPGGAEPATRNLCAWYNSQRRLSSCVYLIEKWSARARIADVATISPARPYQNTAHFFQRPCEAQDY</sequence>
<gene>
    <name evidence="1" type="ORF">EVAR_80670_1</name>
</gene>
<dbReference type="EMBL" id="BGZK01000123">
    <property type="protein sequence ID" value="GBP20853.1"/>
    <property type="molecule type" value="Genomic_DNA"/>
</dbReference>
<name>A0A4C1U384_EUMVA</name>